<dbReference type="SUPFAM" id="SSF53448">
    <property type="entry name" value="Nucleotide-diphospho-sugar transferases"/>
    <property type="match status" value="1"/>
</dbReference>
<keyword evidence="2" id="KW-1185">Reference proteome</keyword>
<dbReference type="PANTHER" id="PTHR31562">
    <property type="entry name" value="PROTEIN CBG18972"/>
    <property type="match status" value="1"/>
</dbReference>
<organism evidence="1 2">
    <name type="scientific">Dictyocaulus viviparus</name>
    <name type="common">Bovine lungworm</name>
    <dbReference type="NCBI Taxonomy" id="29172"/>
    <lineage>
        <taxon>Eukaryota</taxon>
        <taxon>Metazoa</taxon>
        <taxon>Ecdysozoa</taxon>
        <taxon>Nematoda</taxon>
        <taxon>Chromadorea</taxon>
        <taxon>Rhabditida</taxon>
        <taxon>Rhabditina</taxon>
        <taxon>Rhabditomorpha</taxon>
        <taxon>Strongyloidea</taxon>
        <taxon>Metastrongylidae</taxon>
        <taxon>Dictyocaulus</taxon>
    </lineage>
</organism>
<dbReference type="InterPro" id="IPR004988">
    <property type="entry name" value="DUF273"/>
</dbReference>
<sequence>MTDTSAVLKCITSENFSNRFRQQSRIAIISIFDDTSYEWILFVDSDIGVVNEKIKIEDYIRTPSDIIFYDRFFNFEIMAGSYLAKRTEFTIKFLHDWANYEKRLPSNFNGSDNGAIHSQDLVSFFFDVSRGASCPELDTYTNMLEGKGWARDAWLTNSHWSPERDFMFHSLKERDREEFTQDAVKKLVPTRDFYSWINTLKTPLDIDLCRKGEEDKQLNF</sequence>
<evidence type="ECO:0008006" key="3">
    <source>
        <dbReference type="Google" id="ProtNLM"/>
    </source>
</evidence>
<name>A0A0D8Y2R6_DICVI</name>
<protein>
    <recommendedName>
        <fullName evidence="3">Nucleotide-diphospho-sugar transferase domain-containing protein</fullName>
    </recommendedName>
</protein>
<dbReference type="Gene3D" id="3.90.550.10">
    <property type="entry name" value="Spore Coat Polysaccharide Biosynthesis Protein SpsA, Chain A"/>
    <property type="match status" value="1"/>
</dbReference>
<dbReference type="OrthoDB" id="407658at2759"/>
<evidence type="ECO:0000313" key="2">
    <source>
        <dbReference type="Proteomes" id="UP000053766"/>
    </source>
</evidence>
<dbReference type="Pfam" id="PF03314">
    <property type="entry name" value="DUF273"/>
    <property type="match status" value="2"/>
</dbReference>
<evidence type="ECO:0000313" key="1">
    <source>
        <dbReference type="EMBL" id="KJH48861.1"/>
    </source>
</evidence>
<dbReference type="Proteomes" id="UP000053766">
    <property type="component" value="Unassembled WGS sequence"/>
</dbReference>
<gene>
    <name evidence="1" type="ORF">DICVIV_04987</name>
</gene>
<dbReference type="STRING" id="29172.A0A0D8Y2R6"/>
<dbReference type="EMBL" id="KN716253">
    <property type="protein sequence ID" value="KJH48861.1"/>
    <property type="molecule type" value="Genomic_DNA"/>
</dbReference>
<reference evidence="2" key="2">
    <citation type="journal article" date="2016" name="Sci. Rep.">
        <title>Dictyocaulus viviparus genome, variome and transcriptome elucidate lungworm biology and support future intervention.</title>
        <authorList>
            <person name="McNulty S.N."/>
            <person name="Strube C."/>
            <person name="Rosa B.A."/>
            <person name="Martin J.C."/>
            <person name="Tyagi R."/>
            <person name="Choi Y.J."/>
            <person name="Wang Q."/>
            <person name="Hallsworth Pepin K."/>
            <person name="Zhang X."/>
            <person name="Ozersky P."/>
            <person name="Wilson R.K."/>
            <person name="Sternberg P.W."/>
            <person name="Gasser R.B."/>
            <person name="Mitreva M."/>
        </authorList>
    </citation>
    <scope>NUCLEOTIDE SEQUENCE [LARGE SCALE GENOMIC DNA]</scope>
    <source>
        <strain evidence="2">HannoverDv2000</strain>
    </source>
</reference>
<accession>A0A0D8Y2R6</accession>
<dbReference type="InterPro" id="IPR029044">
    <property type="entry name" value="Nucleotide-diphossugar_trans"/>
</dbReference>
<reference evidence="1 2" key="1">
    <citation type="submission" date="2013-11" db="EMBL/GenBank/DDBJ databases">
        <title>Draft genome of the bovine lungworm Dictyocaulus viviparus.</title>
        <authorList>
            <person name="Mitreva M."/>
        </authorList>
    </citation>
    <scope>NUCLEOTIDE SEQUENCE [LARGE SCALE GENOMIC DNA]</scope>
    <source>
        <strain evidence="1 2">HannoverDv2000</strain>
    </source>
</reference>
<proteinExistence type="predicted"/>
<dbReference type="AlphaFoldDB" id="A0A0D8Y2R6"/>
<dbReference type="PANTHER" id="PTHR31562:SF9">
    <property type="entry name" value="GLYCOSYLTRANSFERASE FAMILY 8 PROTEIN"/>
    <property type="match status" value="1"/>
</dbReference>